<reference evidence="3" key="1">
    <citation type="journal article" date="2014" name="Proc. Natl. Acad. Sci. U.S.A.">
        <title>Extensive sampling of basidiomycete genomes demonstrates inadequacy of the white-rot/brown-rot paradigm for wood decay fungi.</title>
        <authorList>
            <person name="Riley R."/>
            <person name="Salamov A.A."/>
            <person name="Brown D.W."/>
            <person name="Nagy L.G."/>
            <person name="Floudas D."/>
            <person name="Held B.W."/>
            <person name="Levasseur A."/>
            <person name="Lombard V."/>
            <person name="Morin E."/>
            <person name="Otillar R."/>
            <person name="Lindquist E.A."/>
            <person name="Sun H."/>
            <person name="LaButti K.M."/>
            <person name="Schmutz J."/>
            <person name="Jabbour D."/>
            <person name="Luo H."/>
            <person name="Baker S.E."/>
            <person name="Pisabarro A.G."/>
            <person name="Walton J.D."/>
            <person name="Blanchette R.A."/>
            <person name="Henrissat B."/>
            <person name="Martin F."/>
            <person name="Cullen D."/>
            <person name="Hibbett D.S."/>
            <person name="Grigoriev I.V."/>
        </authorList>
    </citation>
    <scope>NUCLEOTIDE SEQUENCE [LARGE SCALE GENOMIC DNA]</scope>
    <source>
        <strain evidence="3">FD-172 SS1</strain>
    </source>
</reference>
<proteinExistence type="predicted"/>
<keyword evidence="1" id="KW-1133">Transmembrane helix</keyword>
<dbReference type="HOGENOM" id="CLU_1346007_0_0_1"/>
<evidence type="ECO:0000313" key="3">
    <source>
        <dbReference type="Proteomes" id="UP000027195"/>
    </source>
</evidence>
<keyword evidence="1" id="KW-0472">Membrane</keyword>
<dbReference type="EMBL" id="KL198100">
    <property type="protein sequence ID" value="KDQ07782.1"/>
    <property type="molecule type" value="Genomic_DNA"/>
</dbReference>
<dbReference type="Proteomes" id="UP000027195">
    <property type="component" value="Unassembled WGS sequence"/>
</dbReference>
<accession>A0A067M7F3</accession>
<protein>
    <submittedName>
        <fullName evidence="2">Uncharacterized protein</fullName>
    </submittedName>
</protein>
<keyword evidence="3" id="KW-1185">Reference proteome</keyword>
<organism evidence="2 3">
    <name type="scientific">Botryobasidium botryosum (strain FD-172 SS1)</name>
    <dbReference type="NCBI Taxonomy" id="930990"/>
    <lineage>
        <taxon>Eukaryota</taxon>
        <taxon>Fungi</taxon>
        <taxon>Dikarya</taxon>
        <taxon>Basidiomycota</taxon>
        <taxon>Agaricomycotina</taxon>
        <taxon>Agaricomycetes</taxon>
        <taxon>Cantharellales</taxon>
        <taxon>Botryobasidiaceae</taxon>
        <taxon>Botryobasidium</taxon>
    </lineage>
</organism>
<feature type="non-terminal residue" evidence="2">
    <location>
        <position position="204"/>
    </location>
</feature>
<sequence length="204" mass="22847">MNLRARRNRRTEPNETIQFAPTGISTEVYMQIFECLRCHPRFRTKDTMRASRVPTVAGRRAGNTLALDAHTAHTQGAGRNVFDSIESRALGDHILVQAQGIGIGPRTRTLQLSHAAIASPLSMGITVDSPCHAAIQRDPSHITLTLLRYEWRKDDCLEFLSVTLFVGGLLFRLPSPLYAGLTNYFFDTYYSASNYYLHCCVLSV</sequence>
<feature type="transmembrane region" description="Helical" evidence="1">
    <location>
        <begin position="156"/>
        <end position="173"/>
    </location>
</feature>
<evidence type="ECO:0000256" key="1">
    <source>
        <dbReference type="SAM" id="Phobius"/>
    </source>
</evidence>
<dbReference type="InParanoid" id="A0A067M7F3"/>
<name>A0A067M7F3_BOTB1</name>
<evidence type="ECO:0000313" key="2">
    <source>
        <dbReference type="EMBL" id="KDQ07782.1"/>
    </source>
</evidence>
<gene>
    <name evidence="2" type="ORF">BOTBODRAFT_38463</name>
</gene>
<keyword evidence="1" id="KW-0812">Transmembrane</keyword>
<dbReference type="AlphaFoldDB" id="A0A067M7F3"/>